<proteinExistence type="predicted"/>
<evidence type="ECO:0000256" key="2">
    <source>
        <dbReference type="ARBA" id="ARBA00022737"/>
    </source>
</evidence>
<sequence>MVTRKDNYGNVTQYFYTHPENPSLITHIYNPRDGRLMTLMYDDRSHLIFAQIFHSVENRLEPQPFGTTTTAFLGQLKWDPEPSEPFQNLEKRSTERTTI</sequence>
<organism evidence="6 7">
    <name type="scientific">Allacma fusca</name>
    <dbReference type="NCBI Taxonomy" id="39272"/>
    <lineage>
        <taxon>Eukaryota</taxon>
        <taxon>Metazoa</taxon>
        <taxon>Ecdysozoa</taxon>
        <taxon>Arthropoda</taxon>
        <taxon>Hexapoda</taxon>
        <taxon>Collembola</taxon>
        <taxon>Symphypleona</taxon>
        <taxon>Sminthuridae</taxon>
        <taxon>Allacma</taxon>
    </lineage>
</organism>
<evidence type="ECO:0000259" key="5">
    <source>
        <dbReference type="Pfam" id="PF25023"/>
    </source>
</evidence>
<evidence type="ECO:0000256" key="4">
    <source>
        <dbReference type="SAM" id="MobiDB-lite"/>
    </source>
</evidence>
<dbReference type="PANTHER" id="PTHR11219">
    <property type="entry name" value="TENEURIN AND N-ACETYLGLUCOSAMINE-1-PHOSPHODIESTER ALPHA-N-ACETYLGLUCOSAMINIDASE"/>
    <property type="match status" value="1"/>
</dbReference>
<dbReference type="EMBL" id="CAJVCH010483654">
    <property type="protein sequence ID" value="CAG7820594.1"/>
    <property type="molecule type" value="Genomic_DNA"/>
</dbReference>
<dbReference type="Proteomes" id="UP000708208">
    <property type="component" value="Unassembled WGS sequence"/>
</dbReference>
<dbReference type="GO" id="GO:0008045">
    <property type="term" value="P:motor neuron axon guidance"/>
    <property type="evidence" value="ECO:0007669"/>
    <property type="project" value="TreeGrafter"/>
</dbReference>
<feature type="region of interest" description="Disordered" evidence="4">
    <location>
        <begin position="77"/>
        <end position="99"/>
    </location>
</feature>
<keyword evidence="2" id="KW-0677">Repeat</keyword>
<keyword evidence="7" id="KW-1185">Reference proteome</keyword>
<keyword evidence="3" id="KW-1015">Disulfide bond</keyword>
<dbReference type="PANTHER" id="PTHR11219:SF69">
    <property type="entry name" value="TENEURIN-A"/>
    <property type="match status" value="1"/>
</dbReference>
<keyword evidence="1" id="KW-0245">EGF-like domain</keyword>
<evidence type="ECO:0000256" key="1">
    <source>
        <dbReference type="ARBA" id="ARBA00022536"/>
    </source>
</evidence>
<comment type="caution">
    <text evidence="6">The sequence shown here is derived from an EMBL/GenBank/DDBJ whole genome shotgun (WGS) entry which is preliminary data.</text>
</comment>
<evidence type="ECO:0000256" key="3">
    <source>
        <dbReference type="ARBA" id="ARBA00023157"/>
    </source>
</evidence>
<dbReference type="InterPro" id="IPR056823">
    <property type="entry name" value="TEN-like_YD-shell"/>
</dbReference>
<accession>A0A8J2LD37</accession>
<name>A0A8J2LD37_9HEXA</name>
<feature type="domain" description="Teneurin-like YD-shell" evidence="5">
    <location>
        <begin position="2"/>
        <end position="51"/>
    </location>
</feature>
<evidence type="ECO:0000313" key="7">
    <source>
        <dbReference type="Proteomes" id="UP000708208"/>
    </source>
</evidence>
<gene>
    <name evidence="6" type="ORF">AFUS01_LOCUS30978</name>
</gene>
<reference evidence="6" key="1">
    <citation type="submission" date="2021-06" db="EMBL/GenBank/DDBJ databases">
        <authorList>
            <person name="Hodson N. C."/>
            <person name="Mongue J. A."/>
            <person name="Jaron S. K."/>
        </authorList>
    </citation>
    <scope>NUCLEOTIDE SEQUENCE</scope>
</reference>
<dbReference type="AlphaFoldDB" id="A0A8J2LD37"/>
<dbReference type="InterPro" id="IPR051216">
    <property type="entry name" value="Teneurin"/>
</dbReference>
<protein>
    <recommendedName>
        <fullName evidence="5">Teneurin-like YD-shell domain-containing protein</fullName>
    </recommendedName>
</protein>
<dbReference type="OrthoDB" id="442731at2759"/>
<feature type="compositionally biased region" description="Basic and acidic residues" evidence="4">
    <location>
        <begin position="89"/>
        <end position="99"/>
    </location>
</feature>
<evidence type="ECO:0000313" key="6">
    <source>
        <dbReference type="EMBL" id="CAG7820594.1"/>
    </source>
</evidence>
<dbReference type="Pfam" id="PF25023">
    <property type="entry name" value="TEN_YD-shell"/>
    <property type="match status" value="1"/>
</dbReference>